<reference evidence="6 7" key="1">
    <citation type="journal article" date="2013" name="Genome Announc.">
        <title>Draft Genome Sequence of Strain JLT2015T, Belonging to the Family Sphingomonadaceae of the Alphaproteobacteria.</title>
        <authorList>
            <person name="Tang K."/>
            <person name="Liu K."/>
            <person name="Li S."/>
            <person name="Jiao N."/>
        </authorList>
    </citation>
    <scope>NUCLEOTIDE SEQUENCE [LARGE SCALE GENOMIC DNA]</scope>
    <source>
        <strain evidence="6 7">JLT2015</strain>
    </source>
</reference>
<dbReference type="Proteomes" id="UP000011717">
    <property type="component" value="Unassembled WGS sequence"/>
</dbReference>
<keyword evidence="3" id="KW-0285">Flavoprotein</keyword>
<dbReference type="PROSITE" id="PS51387">
    <property type="entry name" value="FAD_PCMH"/>
    <property type="match status" value="1"/>
</dbReference>
<comment type="similarity">
    <text evidence="2">Belongs to the FAD-binding oxidoreductase/transferase type 4 family.</text>
</comment>
<dbReference type="AlphaFoldDB" id="M2TLT6"/>
<dbReference type="Gene3D" id="3.30.70.2740">
    <property type="match status" value="1"/>
</dbReference>
<dbReference type="PANTHER" id="PTHR43716">
    <property type="entry name" value="D-2-HYDROXYGLUTARATE DEHYDROGENASE, MITOCHONDRIAL"/>
    <property type="match status" value="1"/>
</dbReference>
<dbReference type="Gene3D" id="3.30.465.10">
    <property type="match status" value="1"/>
</dbReference>
<keyword evidence="7" id="KW-1185">Reference proteome</keyword>
<dbReference type="InterPro" id="IPR006094">
    <property type="entry name" value="Oxid_FAD_bind_N"/>
</dbReference>
<dbReference type="GO" id="GO:0003824">
    <property type="term" value="F:catalytic activity"/>
    <property type="evidence" value="ECO:0007669"/>
    <property type="project" value="InterPro"/>
</dbReference>
<dbReference type="PANTHER" id="PTHR43716:SF2">
    <property type="entry name" value="BLL6224 PROTEIN"/>
    <property type="match status" value="1"/>
</dbReference>
<sequence>MQQVLNEATGPAPLSLTDDLRRRFIEAAGAGGAITDPTDIAAFTEDWRGTKTGNSPLVLRPADTQALSAIVRLANETRTPLVPQGGNTSLCGASVPEAEGAVIISLQRMNRIRTLDAAGMSVTAEAGVILQTLHEEAAKADRMFPLSLGAKGSATIGGLISTNAGGTQVLRYGTMRAQVLGLEAVLPDGSVLDQLTPLRKDNTGYDIKQLLIGAEGTLGFVTAASLRLLPAPKQVATAFAGLAAPEDALTLLTRMQAETGGVIDSFELVPRIAIDLVTQHVPGTRDPFAQSYPWYVLIELTSSQPGAELPEILERALVAALEDGTIADTVVAQSETQREDFWRLRETIAEGERADGPSLKHDISVPVADMPRFVTEVGDAIEARWPGAAMFSFGHLGDGNIHFNVRSEEDRLPRADLMAKHDEIAAFVYDRIADYGGSISAEHGIGTLKAGELARIGDPAKLVAMRAVKQALDPHGIMNPGKLFA</sequence>
<dbReference type="PATRIC" id="fig|1234595.3.peg.1744"/>
<evidence type="ECO:0000256" key="1">
    <source>
        <dbReference type="ARBA" id="ARBA00001974"/>
    </source>
</evidence>
<name>M2TLT6_9SPHN</name>
<dbReference type="Pfam" id="PF02913">
    <property type="entry name" value="FAD-oxidase_C"/>
    <property type="match status" value="1"/>
</dbReference>
<gene>
    <name evidence="6" type="ORF">C725_1741</name>
</gene>
<evidence type="ECO:0000313" key="7">
    <source>
        <dbReference type="Proteomes" id="UP000011717"/>
    </source>
</evidence>
<organism evidence="6 7">
    <name type="scientific">Pacificimonas flava</name>
    <dbReference type="NCBI Taxonomy" id="1234595"/>
    <lineage>
        <taxon>Bacteria</taxon>
        <taxon>Pseudomonadati</taxon>
        <taxon>Pseudomonadota</taxon>
        <taxon>Alphaproteobacteria</taxon>
        <taxon>Sphingomonadales</taxon>
        <taxon>Sphingosinicellaceae</taxon>
        <taxon>Pacificimonas</taxon>
    </lineage>
</organism>
<dbReference type="InterPro" id="IPR004113">
    <property type="entry name" value="FAD-bd_oxidored_4_C"/>
</dbReference>
<protein>
    <submittedName>
        <fullName evidence="6">D-2-hydroxyglutarate dehydrogenase</fullName>
    </submittedName>
</protein>
<dbReference type="FunFam" id="1.10.45.10:FF:000001">
    <property type="entry name" value="D-lactate dehydrogenase mitochondrial"/>
    <property type="match status" value="1"/>
</dbReference>
<feature type="domain" description="FAD-binding PCMH-type" evidence="5">
    <location>
        <begin position="51"/>
        <end position="231"/>
    </location>
</feature>
<dbReference type="Gene3D" id="1.10.45.10">
    <property type="entry name" value="Vanillyl-alcohol Oxidase, Chain A, domain 4"/>
    <property type="match status" value="1"/>
</dbReference>
<dbReference type="InterPro" id="IPR016169">
    <property type="entry name" value="FAD-bd_PCMH_sub2"/>
</dbReference>
<dbReference type="Pfam" id="PF01565">
    <property type="entry name" value="FAD_binding_4"/>
    <property type="match status" value="1"/>
</dbReference>
<dbReference type="InterPro" id="IPR016164">
    <property type="entry name" value="FAD-linked_Oxase-like_C"/>
</dbReference>
<proteinExistence type="inferred from homology"/>
<dbReference type="SUPFAM" id="SSF56176">
    <property type="entry name" value="FAD-binding/transporter-associated domain-like"/>
    <property type="match status" value="1"/>
</dbReference>
<dbReference type="OrthoDB" id="9811557at2"/>
<dbReference type="InterPro" id="IPR036318">
    <property type="entry name" value="FAD-bd_PCMH-like_sf"/>
</dbReference>
<keyword evidence="4" id="KW-0274">FAD</keyword>
<evidence type="ECO:0000259" key="5">
    <source>
        <dbReference type="PROSITE" id="PS51387"/>
    </source>
</evidence>
<comment type="cofactor">
    <cofactor evidence="1">
        <name>FAD</name>
        <dbReference type="ChEBI" id="CHEBI:57692"/>
    </cofactor>
</comment>
<evidence type="ECO:0000256" key="2">
    <source>
        <dbReference type="ARBA" id="ARBA00008000"/>
    </source>
</evidence>
<dbReference type="InterPro" id="IPR016166">
    <property type="entry name" value="FAD-bd_PCMH"/>
</dbReference>
<dbReference type="Gene3D" id="3.30.70.2190">
    <property type="match status" value="1"/>
</dbReference>
<dbReference type="GO" id="GO:0022904">
    <property type="term" value="P:respiratory electron transport chain"/>
    <property type="evidence" value="ECO:0007669"/>
    <property type="project" value="TreeGrafter"/>
</dbReference>
<evidence type="ECO:0000256" key="3">
    <source>
        <dbReference type="ARBA" id="ARBA00022630"/>
    </source>
</evidence>
<comment type="caution">
    <text evidence="6">The sequence shown here is derived from an EMBL/GenBank/DDBJ whole genome shotgun (WGS) entry which is preliminary data.</text>
</comment>
<accession>M2TLT6</accession>
<dbReference type="SUPFAM" id="SSF55103">
    <property type="entry name" value="FAD-linked oxidases, C-terminal domain"/>
    <property type="match status" value="1"/>
</dbReference>
<dbReference type="InterPro" id="IPR016167">
    <property type="entry name" value="FAD-bd_PCMH_sub1"/>
</dbReference>
<dbReference type="Gene3D" id="3.30.43.10">
    <property type="entry name" value="Uridine Diphospho-n-acetylenolpyruvylglucosamine Reductase, domain 2"/>
    <property type="match status" value="1"/>
</dbReference>
<dbReference type="InterPro" id="IPR016171">
    <property type="entry name" value="Vanillyl_alc_oxidase_C-sub2"/>
</dbReference>
<evidence type="ECO:0000256" key="4">
    <source>
        <dbReference type="ARBA" id="ARBA00022827"/>
    </source>
</evidence>
<evidence type="ECO:0000313" key="6">
    <source>
        <dbReference type="EMBL" id="EMD82701.1"/>
    </source>
</evidence>
<dbReference type="EMBL" id="AMRV01000005">
    <property type="protein sequence ID" value="EMD82701.1"/>
    <property type="molecule type" value="Genomic_DNA"/>
</dbReference>
<dbReference type="GO" id="GO:0071949">
    <property type="term" value="F:FAD binding"/>
    <property type="evidence" value="ECO:0007669"/>
    <property type="project" value="InterPro"/>
</dbReference>
<dbReference type="InterPro" id="IPR051264">
    <property type="entry name" value="FAD-oxidored/transferase_4"/>
</dbReference>